<protein>
    <recommendedName>
        <fullName evidence="11">SusD-like starch-binding protein associating with outer membrane</fullName>
    </recommendedName>
</protein>
<evidence type="ECO:0000256" key="3">
    <source>
        <dbReference type="ARBA" id="ARBA00022729"/>
    </source>
</evidence>
<evidence type="ECO:0000256" key="2">
    <source>
        <dbReference type="ARBA" id="ARBA00006275"/>
    </source>
</evidence>
<dbReference type="SUPFAM" id="SSF48452">
    <property type="entry name" value="TPR-like"/>
    <property type="match status" value="1"/>
</dbReference>
<dbReference type="Gene3D" id="1.25.40.390">
    <property type="match status" value="1"/>
</dbReference>
<dbReference type="InterPro" id="IPR011990">
    <property type="entry name" value="TPR-like_helical_dom_sf"/>
</dbReference>
<evidence type="ECO:0000256" key="1">
    <source>
        <dbReference type="ARBA" id="ARBA00004442"/>
    </source>
</evidence>
<evidence type="ECO:0000256" key="4">
    <source>
        <dbReference type="ARBA" id="ARBA00023136"/>
    </source>
</evidence>
<accession>A0ABM6T9W3</accession>
<dbReference type="InterPro" id="IPR012944">
    <property type="entry name" value="SusD_RagB_dom"/>
</dbReference>
<keyword evidence="10" id="KW-1185">Reference proteome</keyword>
<name>A0ABM6T9W3_9BACE</name>
<feature type="signal peptide" evidence="6">
    <location>
        <begin position="1"/>
        <end position="17"/>
    </location>
</feature>
<sequence>MKAKYLVLALLTSVATACSDDRLYQDPATSFTDETVLESKETVNTVLMGAYDYTGHFWYHTIGQISLDVMGNDLKMSDGTFGFSTYNWLMFAYNYVQYPRVVDGWWSAYSEYMWRRAYQAIDQCNEIIANAAKLPAGCEDILAQAHGVRGWNFLNLFNLYCGSYTGQGANGQGLFLRVTPGTADGNDVPRSDLGTSMKQIISDFTYAYEHCTNESNYYINKKAAALLLARTYMDMGDYDNAQKYVEGLSKFDGKDLMSKEEYQSGFHTANSEWLWGFNFTPETCNIYASIPSFYHSATFKNKTATFGTPEYGSQTTYNDLKANGVDVQFGYSTVRVAFSFANMFGKGDCRALFPFYIDKKDGLFVSKYASNGSLGVADYPMARMAEAYLIEAECLARKNDARGLAVLNMLQSKRDGTLSTTLSVDEVWFERRRELYGEGFALPDLKRLQKPLERVGEEQWSEVKSLPANSPRMMFPIPATELDYNDNATDADQNEYWRGKNF</sequence>
<evidence type="ECO:0000259" key="8">
    <source>
        <dbReference type="Pfam" id="PF14322"/>
    </source>
</evidence>
<proteinExistence type="inferred from homology"/>
<keyword evidence="5" id="KW-0998">Cell outer membrane</keyword>
<keyword evidence="4" id="KW-0472">Membrane</keyword>
<organism evidence="9 10">
    <name type="scientific">Bacteroides zoogleoformans</name>
    <dbReference type="NCBI Taxonomy" id="28119"/>
    <lineage>
        <taxon>Bacteria</taxon>
        <taxon>Pseudomonadati</taxon>
        <taxon>Bacteroidota</taxon>
        <taxon>Bacteroidia</taxon>
        <taxon>Bacteroidales</taxon>
        <taxon>Bacteroidaceae</taxon>
        <taxon>Bacteroides</taxon>
    </lineage>
</organism>
<dbReference type="InterPro" id="IPR033985">
    <property type="entry name" value="SusD-like_N"/>
</dbReference>
<evidence type="ECO:0000313" key="9">
    <source>
        <dbReference type="EMBL" id="AVM53698.1"/>
    </source>
</evidence>
<gene>
    <name evidence="9" type="ORF">C4H11_12955</name>
</gene>
<dbReference type="Proteomes" id="UP000238304">
    <property type="component" value="Chromosome"/>
</dbReference>
<comment type="similarity">
    <text evidence="2">Belongs to the SusD family.</text>
</comment>
<evidence type="ECO:0000256" key="6">
    <source>
        <dbReference type="SAM" id="SignalP"/>
    </source>
</evidence>
<reference evidence="9 10" key="1">
    <citation type="submission" date="2018-02" db="EMBL/GenBank/DDBJ databases">
        <authorList>
            <person name="Holder M.E."/>
            <person name="Ajami N.J."/>
            <person name="Petrosino J.F."/>
        </authorList>
    </citation>
    <scope>NUCLEOTIDE SEQUENCE [LARGE SCALE GENOMIC DNA]</scope>
    <source>
        <strain evidence="9 10">ATCC 33285</strain>
    </source>
</reference>
<dbReference type="Pfam" id="PF14322">
    <property type="entry name" value="SusD-like_3"/>
    <property type="match status" value="1"/>
</dbReference>
<feature type="domain" description="SusD-like N-terminal" evidence="8">
    <location>
        <begin position="37"/>
        <end position="233"/>
    </location>
</feature>
<evidence type="ECO:0008006" key="11">
    <source>
        <dbReference type="Google" id="ProtNLM"/>
    </source>
</evidence>
<evidence type="ECO:0000313" key="10">
    <source>
        <dbReference type="Proteomes" id="UP000238304"/>
    </source>
</evidence>
<dbReference type="EMBL" id="CP027231">
    <property type="protein sequence ID" value="AVM53698.1"/>
    <property type="molecule type" value="Genomic_DNA"/>
</dbReference>
<dbReference type="Pfam" id="PF07980">
    <property type="entry name" value="SusD_RagB"/>
    <property type="match status" value="1"/>
</dbReference>
<feature type="domain" description="RagB/SusD" evidence="7">
    <location>
        <begin position="367"/>
        <end position="497"/>
    </location>
</feature>
<evidence type="ECO:0000256" key="5">
    <source>
        <dbReference type="ARBA" id="ARBA00023237"/>
    </source>
</evidence>
<keyword evidence="3 6" id="KW-0732">Signal</keyword>
<dbReference type="PROSITE" id="PS51257">
    <property type="entry name" value="PROKAR_LIPOPROTEIN"/>
    <property type="match status" value="1"/>
</dbReference>
<dbReference type="RefSeq" id="WP_106042604.1">
    <property type="nucleotide sequence ID" value="NZ_CP027231.1"/>
</dbReference>
<evidence type="ECO:0000259" key="7">
    <source>
        <dbReference type="Pfam" id="PF07980"/>
    </source>
</evidence>
<comment type="subcellular location">
    <subcellularLocation>
        <location evidence="1">Cell outer membrane</location>
    </subcellularLocation>
</comment>
<feature type="chain" id="PRO_5045358673" description="SusD-like starch-binding protein associating with outer membrane" evidence="6">
    <location>
        <begin position="18"/>
        <end position="502"/>
    </location>
</feature>